<comment type="caution">
    <text evidence="2">The sequence shown here is derived from an EMBL/GenBank/DDBJ whole genome shotgun (WGS) entry which is preliminary data.</text>
</comment>
<dbReference type="GO" id="GO:0005730">
    <property type="term" value="C:nucleolus"/>
    <property type="evidence" value="ECO:0007669"/>
    <property type="project" value="TreeGrafter"/>
</dbReference>
<evidence type="ECO:0000259" key="1">
    <source>
        <dbReference type="Pfam" id="PF13649"/>
    </source>
</evidence>
<evidence type="ECO:0000313" key="2">
    <source>
        <dbReference type="EMBL" id="TMW63534.1"/>
    </source>
</evidence>
<reference evidence="2" key="1">
    <citation type="submission" date="2019-03" db="EMBL/GenBank/DDBJ databases">
        <title>Long read genome sequence of the mycoparasitic Pythium oligandrum ATCC 38472 isolated from sugarbeet rhizosphere.</title>
        <authorList>
            <person name="Gaulin E."/>
        </authorList>
    </citation>
    <scope>NUCLEOTIDE SEQUENCE</scope>
    <source>
        <strain evidence="2">ATCC 38472_TT</strain>
    </source>
</reference>
<dbReference type="Pfam" id="PF13649">
    <property type="entry name" value="Methyltransf_25"/>
    <property type="match status" value="1"/>
</dbReference>
<gene>
    <name evidence="2" type="ORF">Poli38472_002475</name>
</gene>
<organism evidence="2 3">
    <name type="scientific">Pythium oligandrum</name>
    <name type="common">Mycoparasitic fungus</name>
    <dbReference type="NCBI Taxonomy" id="41045"/>
    <lineage>
        <taxon>Eukaryota</taxon>
        <taxon>Sar</taxon>
        <taxon>Stramenopiles</taxon>
        <taxon>Oomycota</taxon>
        <taxon>Peronosporomycetes</taxon>
        <taxon>Pythiales</taxon>
        <taxon>Pythiaceae</taxon>
        <taxon>Pythium</taxon>
    </lineage>
</organism>
<dbReference type="PANTHER" id="PTHR12734:SF0">
    <property type="entry name" value="18S RRNA (GUANINE-N(7))-METHYLTRANSFERASE-RELATED"/>
    <property type="match status" value="1"/>
</dbReference>
<keyword evidence="3" id="KW-1185">Reference proteome</keyword>
<dbReference type="Proteomes" id="UP000794436">
    <property type="component" value="Unassembled WGS sequence"/>
</dbReference>
<dbReference type="SUPFAM" id="SSF53335">
    <property type="entry name" value="S-adenosyl-L-methionine-dependent methyltransferases"/>
    <property type="match status" value="1"/>
</dbReference>
<dbReference type="InterPro" id="IPR041698">
    <property type="entry name" value="Methyltransf_25"/>
</dbReference>
<dbReference type="Gene3D" id="3.40.50.150">
    <property type="entry name" value="Vaccinia Virus protein VP39"/>
    <property type="match status" value="1"/>
</dbReference>
<dbReference type="OrthoDB" id="506498at2759"/>
<dbReference type="AlphaFoldDB" id="A0A8K1CH89"/>
<name>A0A8K1CH89_PYTOL</name>
<dbReference type="PANTHER" id="PTHR12734">
    <property type="entry name" value="METHYLTRANSFERASE-RELATED"/>
    <property type="match status" value="1"/>
</dbReference>
<dbReference type="InterPro" id="IPR029063">
    <property type="entry name" value="SAM-dependent_MTases_sf"/>
</dbReference>
<accession>A0A8K1CH89</accession>
<feature type="domain" description="Methyltransferase" evidence="1">
    <location>
        <begin position="73"/>
        <end position="175"/>
    </location>
</feature>
<sequence length="384" mass="42306">MPFKLAHPERRVNATASATSSAAQQYYAGDQAATYTTESNALIQRELTVYTLELLQVLGSFRANDDASLFTLLDLGCGSGLSTAAAAEWLGEKGTDALTIGFDISASMLSLTNGKQPDENDVRGNVLSTFYCGNAAQRFPMRPGAFNAAIGISMLQWLSNEGLQTCFSSLFKSLQTSPGAVAVFQIYPTSLEQVNAMEELAVEAGFAYAEVFITFPRSTASRKWYLALKKEPHPPAGDMTKRDASLCSFACRHFRRCAWHLLADQQGEAVGSAAALRARLGKEHVKEAWHIWRKYRRSLEFQAKLTAEDGAKPTLHAKALRSLELRPNEKAIGEALQTYFMSWMDPSKVTFNDMMERMEEVVNVMHKAFSASVAQDRAVQTPSQ</sequence>
<proteinExistence type="predicted"/>
<protein>
    <recommendedName>
        <fullName evidence="1">Methyltransferase domain-containing protein</fullName>
    </recommendedName>
</protein>
<dbReference type="GO" id="GO:0016435">
    <property type="term" value="F:rRNA (guanine) methyltransferase activity"/>
    <property type="evidence" value="ECO:0007669"/>
    <property type="project" value="InterPro"/>
</dbReference>
<dbReference type="CDD" id="cd02440">
    <property type="entry name" value="AdoMet_MTases"/>
    <property type="match status" value="1"/>
</dbReference>
<dbReference type="EMBL" id="SPLM01000072">
    <property type="protein sequence ID" value="TMW63534.1"/>
    <property type="molecule type" value="Genomic_DNA"/>
</dbReference>
<evidence type="ECO:0000313" key="3">
    <source>
        <dbReference type="Proteomes" id="UP000794436"/>
    </source>
</evidence>
<dbReference type="GO" id="GO:0070476">
    <property type="term" value="P:rRNA (guanine-N7)-methylation"/>
    <property type="evidence" value="ECO:0007669"/>
    <property type="project" value="InterPro"/>
</dbReference>
<dbReference type="InterPro" id="IPR039769">
    <property type="entry name" value="Bud23-like"/>
</dbReference>